<gene>
    <name evidence="1" type="ORF">A2519_07605</name>
</gene>
<dbReference type="EMBL" id="MFYX01000102">
    <property type="protein sequence ID" value="OGK02799.1"/>
    <property type="molecule type" value="Genomic_DNA"/>
</dbReference>
<comment type="caution">
    <text evidence="1">The sequence shown here is derived from an EMBL/GenBank/DDBJ whole genome shotgun (WGS) entry which is preliminary data.</text>
</comment>
<protein>
    <submittedName>
        <fullName evidence="1">Uncharacterized protein</fullName>
    </submittedName>
</protein>
<sequence length="137" mass="15659">MEIQTFLLAVSVEEMYPGNDNILNGTHLGINEFFPNNGQFPVEANIPFLMVLRRQNKEIDEPITLRFNLVDVDGRPAGLPRDLIADAVFPKGKKLWKLRGTIRFIFNSPGDYRLDITADEDKIPSMYSYNIEVAEKE</sequence>
<accession>A0A1F7F818</accession>
<reference evidence="1 2" key="1">
    <citation type="journal article" date="2016" name="Nat. Commun.">
        <title>Thousands of microbial genomes shed light on interconnected biogeochemical processes in an aquifer system.</title>
        <authorList>
            <person name="Anantharaman K."/>
            <person name="Brown C.T."/>
            <person name="Hug L.A."/>
            <person name="Sharon I."/>
            <person name="Castelle C.J."/>
            <person name="Probst A.J."/>
            <person name="Thomas B.C."/>
            <person name="Singh A."/>
            <person name="Wilkins M.J."/>
            <person name="Karaoz U."/>
            <person name="Brodie E.L."/>
            <person name="Williams K.H."/>
            <person name="Hubbard S.S."/>
            <person name="Banfield J.F."/>
        </authorList>
    </citation>
    <scope>NUCLEOTIDE SEQUENCE [LARGE SCALE GENOMIC DNA]</scope>
</reference>
<proteinExistence type="predicted"/>
<evidence type="ECO:0000313" key="1">
    <source>
        <dbReference type="EMBL" id="OGK02799.1"/>
    </source>
</evidence>
<name>A0A1F7F818_UNCRA</name>
<organism evidence="1 2">
    <name type="scientific">Candidatus Raymondbacteria bacterium RIFOXYD12_FULL_49_13</name>
    <dbReference type="NCBI Taxonomy" id="1817890"/>
    <lineage>
        <taxon>Bacteria</taxon>
        <taxon>Raymondiibacteriota</taxon>
    </lineage>
</organism>
<dbReference type="AlphaFoldDB" id="A0A1F7F818"/>
<dbReference type="Proteomes" id="UP000179243">
    <property type="component" value="Unassembled WGS sequence"/>
</dbReference>
<evidence type="ECO:0000313" key="2">
    <source>
        <dbReference type="Proteomes" id="UP000179243"/>
    </source>
</evidence>